<keyword evidence="9" id="KW-1185">Reference proteome</keyword>
<dbReference type="EMBL" id="JBHSMA010000004">
    <property type="protein sequence ID" value="MFC5410826.1"/>
    <property type="molecule type" value="Genomic_DNA"/>
</dbReference>
<reference evidence="9" key="1">
    <citation type="journal article" date="2019" name="Int. J. Syst. Evol. Microbiol.">
        <title>The Global Catalogue of Microorganisms (GCM) 10K type strain sequencing project: providing services to taxonomists for standard genome sequencing and annotation.</title>
        <authorList>
            <consortium name="The Broad Institute Genomics Platform"/>
            <consortium name="The Broad Institute Genome Sequencing Center for Infectious Disease"/>
            <person name="Wu L."/>
            <person name="Ma J."/>
        </authorList>
    </citation>
    <scope>NUCLEOTIDE SEQUENCE [LARGE SCALE GENOMIC DNA]</scope>
    <source>
        <strain evidence="9">CCUG 55250</strain>
    </source>
</reference>
<keyword evidence="4 7" id="KW-0812">Transmembrane</keyword>
<dbReference type="PANTHER" id="PTHR37937">
    <property type="entry name" value="CONJUGATIVE TRANSFER: DNA TRANSPORT"/>
    <property type="match status" value="1"/>
</dbReference>
<dbReference type="InterPro" id="IPR003688">
    <property type="entry name" value="TraG/VirD4"/>
</dbReference>
<evidence type="ECO:0000256" key="4">
    <source>
        <dbReference type="ARBA" id="ARBA00022692"/>
    </source>
</evidence>
<comment type="similarity">
    <text evidence="2">Belongs to the VirD4/TraG family.</text>
</comment>
<dbReference type="InterPro" id="IPR027417">
    <property type="entry name" value="P-loop_NTPase"/>
</dbReference>
<evidence type="ECO:0000313" key="9">
    <source>
        <dbReference type="Proteomes" id="UP001596106"/>
    </source>
</evidence>
<evidence type="ECO:0000313" key="8">
    <source>
        <dbReference type="EMBL" id="MFC5410826.1"/>
    </source>
</evidence>
<evidence type="ECO:0000256" key="5">
    <source>
        <dbReference type="ARBA" id="ARBA00022989"/>
    </source>
</evidence>
<feature type="transmembrane region" description="Helical" evidence="7">
    <location>
        <begin position="122"/>
        <end position="141"/>
    </location>
</feature>
<organism evidence="8 9">
    <name type="scientific">Larkinella bovis</name>
    <dbReference type="NCBI Taxonomy" id="683041"/>
    <lineage>
        <taxon>Bacteria</taxon>
        <taxon>Pseudomonadati</taxon>
        <taxon>Bacteroidota</taxon>
        <taxon>Cytophagia</taxon>
        <taxon>Cytophagales</taxon>
        <taxon>Spirosomataceae</taxon>
        <taxon>Larkinella</taxon>
    </lineage>
</organism>
<dbReference type="Pfam" id="PF02534">
    <property type="entry name" value="T4SS-DNA_transf"/>
    <property type="match status" value="1"/>
</dbReference>
<evidence type="ECO:0000256" key="6">
    <source>
        <dbReference type="ARBA" id="ARBA00023136"/>
    </source>
</evidence>
<dbReference type="Proteomes" id="UP001596106">
    <property type="component" value="Unassembled WGS sequence"/>
</dbReference>
<proteinExistence type="inferred from homology"/>
<dbReference type="SUPFAM" id="SSF52540">
    <property type="entry name" value="P-loop containing nucleoside triphosphate hydrolases"/>
    <property type="match status" value="1"/>
</dbReference>
<keyword evidence="5 7" id="KW-1133">Transmembrane helix</keyword>
<feature type="transmembrane region" description="Helical" evidence="7">
    <location>
        <begin position="42"/>
        <end position="64"/>
    </location>
</feature>
<keyword evidence="6 7" id="KW-0472">Membrane</keyword>
<dbReference type="RefSeq" id="WP_379846906.1">
    <property type="nucleotide sequence ID" value="NZ_JBHSMA010000004.1"/>
</dbReference>
<comment type="caution">
    <text evidence="8">The sequence shown here is derived from an EMBL/GenBank/DDBJ whole genome shotgun (WGS) entry which is preliminary data.</text>
</comment>
<feature type="transmembrane region" description="Helical" evidence="7">
    <location>
        <begin position="85"/>
        <end position="110"/>
    </location>
</feature>
<comment type="subcellular location">
    <subcellularLocation>
        <location evidence="1">Cell membrane</location>
        <topology evidence="1">Multi-pass membrane protein</topology>
    </subcellularLocation>
</comment>
<dbReference type="InterPro" id="IPR051539">
    <property type="entry name" value="T4SS-coupling_protein"/>
</dbReference>
<accession>A0ABW0IC14</accession>
<evidence type="ECO:0000256" key="7">
    <source>
        <dbReference type="SAM" id="Phobius"/>
    </source>
</evidence>
<dbReference type="PANTHER" id="PTHR37937:SF1">
    <property type="entry name" value="CONJUGATIVE TRANSFER: DNA TRANSPORT"/>
    <property type="match status" value="1"/>
</dbReference>
<sequence length="606" mass="67833">MNPEYEEELQESSPVRNWFGVTSQEIDYLFRFKSNSAAFNKFILILVGIFLTPITLAGALIGYARAYNRFMRPLEEYPLLYPLRPIVRFAMFVGAALIWVALFLVLVSLFQFAALMGMTGPFFLGYVAFNLLFTAIVFGVFRRWQIGINNMLVEGDRFGSARFARADELEPYRHGQGLYIGGGYVFKDKGHILTVAGTRGGKGTNLIIPNLLGLGGYTGSWVVIDPKGENAAITARYQRESGRRVVILNPWDLLADNVGEAESYNPLDILADTSSIHLVDDAHMIAEMLVPVERGDKNKFFTDTARSIVTGLIMQIATTQEGDDRTLTTLWRWARLAGDDWDELIARMRLNSDPVNGEIVRNAGNEIVKLMEAGEETFGSILSSVLQATDFLKSPSLQKSLRSGYDPTTLSDGDTALYIIIPADKLQSHARWLRLIATTTLRAVVRKPNKRVTFLLDEFAALGYLPEIETALSTYAGFEITVWPILQSLIQLQGLYGENWETFTANTAIRQFFTISDNFTANYVSAAIGQTSYVITSHGLFGGINNANANQRPLVTPDEVRRGSADHIFAFLGSNPPTAFTKRPYYQMDELLNRDDRNPYYTVYTY</sequence>
<dbReference type="Gene3D" id="3.40.50.300">
    <property type="entry name" value="P-loop containing nucleotide triphosphate hydrolases"/>
    <property type="match status" value="1"/>
</dbReference>
<protein>
    <submittedName>
        <fullName evidence="8">Type IV secretory system conjugative DNA transfer family protein</fullName>
    </submittedName>
</protein>
<evidence type="ECO:0000256" key="1">
    <source>
        <dbReference type="ARBA" id="ARBA00004651"/>
    </source>
</evidence>
<keyword evidence="3" id="KW-1003">Cell membrane</keyword>
<gene>
    <name evidence="8" type="ORF">ACFPMF_16005</name>
</gene>
<name>A0ABW0IC14_9BACT</name>
<evidence type="ECO:0000256" key="2">
    <source>
        <dbReference type="ARBA" id="ARBA00008806"/>
    </source>
</evidence>
<evidence type="ECO:0000256" key="3">
    <source>
        <dbReference type="ARBA" id="ARBA00022475"/>
    </source>
</evidence>
<dbReference type="CDD" id="cd01127">
    <property type="entry name" value="TrwB_TraG_TraD_VirD4"/>
    <property type="match status" value="1"/>
</dbReference>